<dbReference type="AlphaFoldDB" id="A0A644Z7D4"/>
<organism evidence="1">
    <name type="scientific">bioreactor metagenome</name>
    <dbReference type="NCBI Taxonomy" id="1076179"/>
    <lineage>
        <taxon>unclassified sequences</taxon>
        <taxon>metagenomes</taxon>
        <taxon>ecological metagenomes</taxon>
    </lineage>
</organism>
<sequence>MEQLPHAGVHILHAGVFQSAVVISAADSQVGAGKPPVGESGAIRPAADRAAEGLSARRAHRVVGRVDEVPVGKDFFLHVPVTVLYGNVHRVRTVFSVHLLRQAGKVCLAFGELDRVVIPDVAGELRLFHRAADLLREVVALVELGGLGTLSGRHAVNELRGHQNGVSHDVFSRAGMHADALERDLRRGRVEGFVLHRAEGVAVQGVGEVRPQLFKIQQVGAPADFLVGGKAELHRAPGKAAVF</sequence>
<evidence type="ECO:0000313" key="1">
    <source>
        <dbReference type="EMBL" id="MPM36756.1"/>
    </source>
</evidence>
<reference evidence="1" key="1">
    <citation type="submission" date="2019-08" db="EMBL/GenBank/DDBJ databases">
        <authorList>
            <person name="Kucharzyk K."/>
            <person name="Murdoch R.W."/>
            <person name="Higgins S."/>
            <person name="Loffler F."/>
        </authorList>
    </citation>
    <scope>NUCLEOTIDE SEQUENCE</scope>
</reference>
<accession>A0A644Z7D4</accession>
<protein>
    <submittedName>
        <fullName evidence="1">Uncharacterized protein</fullName>
    </submittedName>
</protein>
<gene>
    <name evidence="1" type="ORF">SDC9_83358</name>
</gene>
<comment type="caution">
    <text evidence="1">The sequence shown here is derived from an EMBL/GenBank/DDBJ whole genome shotgun (WGS) entry which is preliminary data.</text>
</comment>
<name>A0A644Z7D4_9ZZZZ</name>
<dbReference type="EMBL" id="VSSQ01007710">
    <property type="protein sequence ID" value="MPM36756.1"/>
    <property type="molecule type" value="Genomic_DNA"/>
</dbReference>
<proteinExistence type="predicted"/>